<gene>
    <name evidence="2" type="ORF">SCTVLC_2291</name>
</gene>
<accession>A0A068RCE5</accession>
<dbReference type="InterPro" id="IPR005039">
    <property type="entry name" value="Ant_C"/>
</dbReference>
<dbReference type="Pfam" id="PF13973">
    <property type="entry name" value="DUF4222"/>
    <property type="match status" value="1"/>
</dbReference>
<organism evidence="2">
    <name type="scientific">Serratia symbiotica SCt-VLC</name>
    <dbReference type="NCBI Taxonomy" id="1347341"/>
    <lineage>
        <taxon>Bacteria</taxon>
        <taxon>Pseudomonadati</taxon>
        <taxon>Pseudomonadota</taxon>
        <taxon>Gammaproteobacteria</taxon>
        <taxon>Enterobacterales</taxon>
        <taxon>Yersiniaceae</taxon>
        <taxon>Serratia</taxon>
        <taxon>Serratia symbiotica</taxon>
    </lineage>
</organism>
<evidence type="ECO:0000259" key="1">
    <source>
        <dbReference type="Pfam" id="PF03374"/>
    </source>
</evidence>
<dbReference type="AlphaFoldDB" id="A0A068RCE5"/>
<sequence length="273" mass="31472">MSSREIAALTQKRHFDVMRDIERMFEQLGEDPQGCAQNFVHPQNSQQYREYQLDREHTECLITGYSATLRMRIIRRLRELEGTTAPLPQTLPEALRLAADMAEQNAQLTRKVHEDAPKVAFVEHYVETGGAKGLRETAKILNMPEKAMIDALIRDKVLFRLSGNLLPHALRQRDGLFIVKTGTSDFGHAFTQTRVTPKGVQWIATRYASELMGDDMQKNIQTLDRLYEDQRGIIVNVIGYDHDGQRVIYRRRGCDWECVAPLIVFRAKFREVK</sequence>
<feature type="domain" description="Antirepressor protein C-terminal" evidence="1">
    <location>
        <begin position="111"/>
        <end position="208"/>
    </location>
</feature>
<evidence type="ECO:0000313" key="2">
    <source>
        <dbReference type="EMBL" id="CDG48934.1"/>
    </source>
</evidence>
<proteinExistence type="predicted"/>
<dbReference type="InterPro" id="IPR014054">
    <property type="entry name" value="Phage_regulatory_Rha"/>
</dbReference>
<reference evidence="2" key="1">
    <citation type="submission" date="2013-06" db="EMBL/GenBank/DDBJ databases">
        <authorList>
            <person name="Mazano-Marin A."/>
        </authorList>
    </citation>
    <scope>NUCLEOTIDE SEQUENCE</scope>
    <source>
        <strain evidence="2">SCt-VLC</strain>
    </source>
</reference>
<reference evidence="2" key="2">
    <citation type="journal article" date="2014" name="Genome Biol. Evol.">
        <title>Settling down: the genome of Serratia symbiotica from the aphid Cinara tujafilina zooms in on the process of accommodation to a cooperative intracellular life.</title>
        <authorList>
            <person name="Manzano-Marin A."/>
            <person name="Latorre A."/>
        </authorList>
    </citation>
    <scope>NUCLEOTIDE SEQUENCE</scope>
    <source>
        <strain evidence="2">SCt-VLC</strain>
    </source>
</reference>
<dbReference type="InterPro" id="IPR025317">
    <property type="entry name" value="DUF4222"/>
</dbReference>
<protein>
    <submittedName>
        <fullName evidence="2">Phage regulatory protein Rha (Phage_pRha)/Phage antirepressor protein KilAC domain family protein</fullName>
    </submittedName>
</protein>
<dbReference type="RefSeq" id="WP_201786748.1">
    <property type="nucleotide sequence ID" value="NZ_FR904240.1"/>
</dbReference>
<dbReference type="Pfam" id="PF03374">
    <property type="entry name" value="ANT"/>
    <property type="match status" value="1"/>
</dbReference>
<dbReference type="GO" id="GO:0003677">
    <property type="term" value="F:DNA binding"/>
    <property type="evidence" value="ECO:0007669"/>
    <property type="project" value="InterPro"/>
</dbReference>
<dbReference type="EMBL" id="FR904240">
    <property type="protein sequence ID" value="CDG48934.1"/>
    <property type="molecule type" value="Genomic_DNA"/>
</dbReference>
<dbReference type="Pfam" id="PF09669">
    <property type="entry name" value="Phage_pRha"/>
    <property type="match status" value="1"/>
</dbReference>
<name>A0A068RCE5_9GAMM</name>